<proteinExistence type="predicted"/>
<dbReference type="EMBL" id="VIFY01000029">
    <property type="protein sequence ID" value="TQB74592.1"/>
    <property type="molecule type" value="Genomic_DNA"/>
</dbReference>
<organism evidence="1 2">
    <name type="scientific">Monascus purpureus</name>
    <name type="common">Red mold</name>
    <name type="synonym">Monascus anka</name>
    <dbReference type="NCBI Taxonomy" id="5098"/>
    <lineage>
        <taxon>Eukaryota</taxon>
        <taxon>Fungi</taxon>
        <taxon>Dikarya</taxon>
        <taxon>Ascomycota</taxon>
        <taxon>Pezizomycotina</taxon>
        <taxon>Eurotiomycetes</taxon>
        <taxon>Eurotiomycetidae</taxon>
        <taxon>Eurotiales</taxon>
        <taxon>Aspergillaceae</taxon>
        <taxon>Monascus</taxon>
    </lineage>
</organism>
<name>A0A507QXM5_MONPU</name>
<keyword evidence="2" id="KW-1185">Reference proteome</keyword>
<comment type="caution">
    <text evidence="1">The sequence shown here is derived from an EMBL/GenBank/DDBJ whole genome shotgun (WGS) entry which is preliminary data.</text>
</comment>
<dbReference type="Proteomes" id="UP000319663">
    <property type="component" value="Unassembled WGS sequence"/>
</dbReference>
<dbReference type="AlphaFoldDB" id="A0A507QXM5"/>
<evidence type="ECO:0000313" key="2">
    <source>
        <dbReference type="Proteomes" id="UP000319663"/>
    </source>
</evidence>
<accession>A0A507QXM5</accession>
<sequence>MQGGVEEAIRLIVKLSDTIVPIFIRLEAIALPVSEVPMGTLLQDTEPALMREFVSLKSARETTILPTAEVQLFQRTCDEYLRNSRGSDLPQKLANPQKALLTRLRIWHAAFAALGSQEERYGMAMSAAQGTTNSTTPELTDAYHLRMRPSERQLPGNAALGPLDSVAARYGRAP</sequence>
<dbReference type="STRING" id="5098.A0A507QXM5"/>
<gene>
    <name evidence="1" type="ORF">MPDQ_004441</name>
</gene>
<evidence type="ECO:0000313" key="1">
    <source>
        <dbReference type="EMBL" id="TQB74592.1"/>
    </source>
</evidence>
<reference evidence="1 2" key="1">
    <citation type="submission" date="2019-06" db="EMBL/GenBank/DDBJ databases">
        <title>Wine fermentation using esterase from Monascus purpureus.</title>
        <authorList>
            <person name="Geng C."/>
            <person name="Zhang Y."/>
        </authorList>
    </citation>
    <scope>NUCLEOTIDE SEQUENCE [LARGE SCALE GENOMIC DNA]</scope>
    <source>
        <strain evidence="1">HQ1</strain>
    </source>
</reference>
<protein>
    <submittedName>
        <fullName evidence="1">Uncharacterized protein</fullName>
    </submittedName>
</protein>